<keyword evidence="6" id="KW-0547">Nucleotide-binding</keyword>
<dbReference type="PROSITE" id="PS00108">
    <property type="entry name" value="PROTEIN_KINASE_ST"/>
    <property type="match status" value="1"/>
</dbReference>
<feature type="domain" description="Protein kinase" evidence="10">
    <location>
        <begin position="11"/>
        <end position="320"/>
    </location>
</feature>
<dbReference type="CTD" id="44432"/>
<evidence type="ECO:0000256" key="7">
    <source>
        <dbReference type="ARBA" id="ARBA00022777"/>
    </source>
</evidence>
<dbReference type="GO" id="GO:0045944">
    <property type="term" value="P:positive regulation of transcription by RNA polymerase II"/>
    <property type="evidence" value="ECO:0007669"/>
    <property type="project" value="TreeGrafter"/>
</dbReference>
<name>A0A6P8XEP8_DROAB</name>
<dbReference type="InterPro" id="IPR008271">
    <property type="entry name" value="Ser/Thr_kinase_AS"/>
</dbReference>
<comment type="subcellular location">
    <subcellularLocation>
        <location evidence="1">Cytoplasm</location>
    </subcellularLocation>
</comment>
<dbReference type="PANTHER" id="PTHR22969">
    <property type="entry name" value="IKB KINASE"/>
    <property type="match status" value="1"/>
</dbReference>
<comment type="catalytic activity">
    <reaction evidence="9">
        <text>L-seryl-[I-kappa-B protein] + ATP = O-phospho-L-seryl-[I-kappa-B protein] + ADP + H(+)</text>
        <dbReference type="Rhea" id="RHEA:19073"/>
        <dbReference type="Rhea" id="RHEA-COMP:13698"/>
        <dbReference type="Rhea" id="RHEA-COMP:13699"/>
        <dbReference type="ChEBI" id="CHEBI:15378"/>
        <dbReference type="ChEBI" id="CHEBI:29999"/>
        <dbReference type="ChEBI" id="CHEBI:30616"/>
        <dbReference type="ChEBI" id="CHEBI:83421"/>
        <dbReference type="ChEBI" id="CHEBI:456216"/>
        <dbReference type="EC" id="2.7.11.10"/>
    </reaction>
</comment>
<reference evidence="12" key="1">
    <citation type="submission" date="2025-08" db="UniProtKB">
        <authorList>
            <consortium name="RefSeq"/>
        </authorList>
    </citation>
    <scope>IDENTIFICATION</scope>
    <source>
        <strain evidence="12">15112-1751.03</strain>
        <tissue evidence="12">Whole Adult</tissue>
    </source>
</reference>
<dbReference type="GO" id="GO:0033209">
    <property type="term" value="P:tumor necrosis factor-mediated signaling pathway"/>
    <property type="evidence" value="ECO:0007669"/>
    <property type="project" value="TreeGrafter"/>
</dbReference>
<keyword evidence="8" id="KW-0067">ATP-binding</keyword>
<evidence type="ECO:0000313" key="11">
    <source>
        <dbReference type="Proteomes" id="UP000515160"/>
    </source>
</evidence>
<evidence type="ECO:0000256" key="6">
    <source>
        <dbReference type="ARBA" id="ARBA00022741"/>
    </source>
</evidence>
<dbReference type="InterPro" id="IPR011009">
    <property type="entry name" value="Kinase-like_dom_sf"/>
</dbReference>
<dbReference type="AlphaFoldDB" id="A0A6P8XEP8"/>
<keyword evidence="7 12" id="KW-0418">Kinase</keyword>
<evidence type="ECO:0000259" key="10">
    <source>
        <dbReference type="PROSITE" id="PS50011"/>
    </source>
</evidence>
<dbReference type="Proteomes" id="UP000515160">
    <property type="component" value="Chromosome 2R"/>
</dbReference>
<dbReference type="GO" id="GO:0008384">
    <property type="term" value="F:IkappaB kinase activity"/>
    <property type="evidence" value="ECO:0007669"/>
    <property type="project" value="UniProtKB-EC"/>
</dbReference>
<dbReference type="EC" id="2.7.11.10" evidence="2"/>
<dbReference type="GO" id="GO:0005524">
    <property type="term" value="F:ATP binding"/>
    <property type="evidence" value="ECO:0007669"/>
    <property type="project" value="UniProtKB-KW"/>
</dbReference>
<accession>A0A6P8XEP8</accession>
<protein>
    <recommendedName>
        <fullName evidence="2">IkappaB kinase</fullName>
        <ecNumber evidence="2">2.7.11.10</ecNumber>
    </recommendedName>
</protein>
<keyword evidence="4" id="KW-0723">Serine/threonine-protein kinase</keyword>
<dbReference type="OrthoDB" id="267381at2759"/>
<evidence type="ECO:0000256" key="9">
    <source>
        <dbReference type="ARBA" id="ARBA00048789"/>
    </source>
</evidence>
<dbReference type="InterPro" id="IPR051180">
    <property type="entry name" value="IKK"/>
</dbReference>
<evidence type="ECO:0000256" key="4">
    <source>
        <dbReference type="ARBA" id="ARBA00022527"/>
    </source>
</evidence>
<dbReference type="Pfam" id="PF00069">
    <property type="entry name" value="Pkinase"/>
    <property type="match status" value="1"/>
</dbReference>
<evidence type="ECO:0000256" key="1">
    <source>
        <dbReference type="ARBA" id="ARBA00004496"/>
    </source>
</evidence>
<evidence type="ECO:0000256" key="3">
    <source>
        <dbReference type="ARBA" id="ARBA00022490"/>
    </source>
</evidence>
<keyword evidence="5" id="KW-0808">Transferase</keyword>
<dbReference type="GO" id="GO:0008385">
    <property type="term" value="C:IkappaB kinase complex"/>
    <property type="evidence" value="ECO:0007669"/>
    <property type="project" value="TreeGrafter"/>
</dbReference>
<keyword evidence="11" id="KW-1185">Reference proteome</keyword>
<evidence type="ECO:0000256" key="5">
    <source>
        <dbReference type="ARBA" id="ARBA00022679"/>
    </source>
</evidence>
<evidence type="ECO:0000256" key="2">
    <source>
        <dbReference type="ARBA" id="ARBA00012442"/>
    </source>
</evidence>
<dbReference type="GeneID" id="117574883"/>
<evidence type="ECO:0000256" key="8">
    <source>
        <dbReference type="ARBA" id="ARBA00022840"/>
    </source>
</evidence>
<dbReference type="PROSITE" id="PS50011">
    <property type="entry name" value="PROTEIN_KINASE_DOM"/>
    <property type="match status" value="1"/>
</dbReference>
<dbReference type="SMART" id="SM00220">
    <property type="entry name" value="S_TKc"/>
    <property type="match status" value="1"/>
</dbReference>
<sequence length="731" mass="83618">MPHKLHRVGDWQLIRQLGQGGFGEVQQWKNIVTNQEIATKHIKNDTNIGADQERKLKERWIKEYNWTRQFQNLTFIVAGVQLGDESAEFIKQLNDNHIWQLPVIILEYCNGGDVRKLLQQAPNVNGLVQSEVCNILSCLRQSVVFLHNTCGICHRDLKPDNIVIHRLPNSRKLYKLTDFGLARNMPAETMLQSVVGTRHYFAPEVVDSGKYNNSVDFWSMGIIGYEIATGVLPFIPHQKPFNIHFNLCKKPRNCIAITEDVEEEERFHFHTELAVKHHLSSHFVAKLKEFLSLALDSDYSRRGIQGATDGVQGPSRSPIIFTKIDDLLGLKVLTLFVAFKYQRLEYVVTPTMAMSELALKIAKDTDMKVDSLYLMLPTGHPHGRVTRVTQPIDLYVDEWCDTSEASKGPPVMVYIFNMKHCDYSAPPCCMTDLVQNCIGSQKKWPPWVMDRMVLDIHYILSKEHATMRTMLFGFKEHAMSLEHDMLIYQSVIKTVNIEKEQCCGAMSHFDALISAAKQQNKLNMANKEEFETNVQRLANLSNEIISLIEQTIHHYDSSLGIIRDVAIKQSADIYKSFMDADTYKLSRFRKLYITHGDKLSCSDAYNIVINLAKERHSLLMDEKLKFLRESLNQALNRFAIIPNTLQTACQRLKDIRMQLLQLNLQMLPAATSNEPPSMLQLSNAISQLHFDTVNEVPSADLDTFDSFNTRSIIDQALQTSLLLENAMETEQ</sequence>
<gene>
    <name evidence="12" type="primary">LOC117574883</name>
</gene>
<dbReference type="Gene3D" id="1.10.510.10">
    <property type="entry name" value="Transferase(Phosphotransferase) domain 1"/>
    <property type="match status" value="1"/>
</dbReference>
<organism evidence="11 12">
    <name type="scientific">Drosophila albomicans</name>
    <name type="common">Fruit fly</name>
    <dbReference type="NCBI Taxonomy" id="7291"/>
    <lineage>
        <taxon>Eukaryota</taxon>
        <taxon>Metazoa</taxon>
        <taxon>Ecdysozoa</taxon>
        <taxon>Arthropoda</taxon>
        <taxon>Hexapoda</taxon>
        <taxon>Insecta</taxon>
        <taxon>Pterygota</taxon>
        <taxon>Neoptera</taxon>
        <taxon>Endopterygota</taxon>
        <taxon>Diptera</taxon>
        <taxon>Brachycera</taxon>
        <taxon>Muscomorpha</taxon>
        <taxon>Ephydroidea</taxon>
        <taxon>Drosophilidae</taxon>
        <taxon>Drosophila</taxon>
    </lineage>
</organism>
<dbReference type="SUPFAM" id="SSF56112">
    <property type="entry name" value="Protein kinase-like (PK-like)"/>
    <property type="match status" value="1"/>
</dbReference>
<evidence type="ECO:0000313" key="12">
    <source>
        <dbReference type="RefSeq" id="XP_034114806.2"/>
    </source>
</evidence>
<dbReference type="PANTHER" id="PTHR22969:SF17">
    <property type="entry name" value="INHIBITOR OF NUCLEAR FACTOR KAPPA-B KINASE SUBUNIT BETA"/>
    <property type="match status" value="1"/>
</dbReference>
<dbReference type="InterPro" id="IPR000719">
    <property type="entry name" value="Prot_kinase_dom"/>
</dbReference>
<keyword evidence="3" id="KW-0963">Cytoplasm</keyword>
<dbReference type="RefSeq" id="XP_034114806.2">
    <property type="nucleotide sequence ID" value="XM_034258915.2"/>
</dbReference>
<proteinExistence type="predicted"/>